<gene>
    <name evidence="7" type="ORF">DGYR_LOCUS3650</name>
</gene>
<dbReference type="InterPro" id="IPR023534">
    <property type="entry name" value="Rof/RNase_P-like"/>
</dbReference>
<comment type="subcellular location">
    <subcellularLocation>
        <location evidence="2">Nucleus</location>
    </subcellularLocation>
</comment>
<dbReference type="InterPro" id="IPR036980">
    <property type="entry name" value="RNase_P/MRP_Rpp29_sf"/>
</dbReference>
<dbReference type="OrthoDB" id="61116at2759"/>
<keyword evidence="8" id="KW-1185">Reference proteome</keyword>
<evidence type="ECO:0000256" key="4">
    <source>
        <dbReference type="ARBA" id="ARBA00016225"/>
    </source>
</evidence>
<dbReference type="GO" id="GO:0032259">
    <property type="term" value="P:methylation"/>
    <property type="evidence" value="ECO:0007669"/>
    <property type="project" value="InterPro"/>
</dbReference>
<dbReference type="GO" id="GO:0033204">
    <property type="term" value="F:ribonuclease P RNA binding"/>
    <property type="evidence" value="ECO:0007669"/>
    <property type="project" value="InterPro"/>
</dbReference>
<dbReference type="InterPro" id="IPR007757">
    <property type="entry name" value="MT-A70-like"/>
</dbReference>
<evidence type="ECO:0000256" key="5">
    <source>
        <dbReference type="ARBA" id="ARBA00046486"/>
    </source>
</evidence>
<dbReference type="PANTHER" id="PTHR13348:SF0">
    <property type="entry name" value="RIBONUCLEASE P PROTEIN SUBUNIT P29"/>
    <property type="match status" value="1"/>
</dbReference>
<evidence type="ECO:0000313" key="7">
    <source>
        <dbReference type="EMBL" id="CAD5114843.1"/>
    </source>
</evidence>
<dbReference type="AlphaFoldDB" id="A0A7I8VGQ9"/>
<reference evidence="7 8" key="1">
    <citation type="submission" date="2020-08" db="EMBL/GenBank/DDBJ databases">
        <authorList>
            <person name="Hejnol A."/>
        </authorList>
    </citation>
    <scope>NUCLEOTIDE SEQUENCE [LARGE SCALE GENOMIC DNA]</scope>
</reference>
<dbReference type="GO" id="GO:0006364">
    <property type="term" value="P:rRNA processing"/>
    <property type="evidence" value="ECO:0007669"/>
    <property type="project" value="TreeGrafter"/>
</dbReference>
<dbReference type="Proteomes" id="UP000549394">
    <property type="component" value="Unassembled WGS sequence"/>
</dbReference>
<sequence>MATNVSEESLYKKLHISREEMEELNLDHGMEPKKVVKNLLASGNTTNAEKLIRDGAYATVFLSAASKYKHFNKKKNKKKVLTCKEKKNLHLFKLNNEEQKYSTAKLIHKLWKSYIKDLLNLNDNQRLDNSRLQNIQTTLCKADMHGARLKVTKSPCNTHIGICGIVIMEKKNHFHIVTKEDKVKVIPKKHVQFTCKIEQLLVTIFGSQFCYRASERATKRFKSNVVIDFTDDALINMAVIKKLKSGWLVDHKDFINNSYTNETFVDKRSREYKIVFNEDLFRIDGEFLMDSEFTARNNQKLSTIRKRKRKAIADVNNFKELVIIDSFLKELEESKDCQTYFENLPKSILKDNNKLARNLSTDLTKRLSELSLPNKLIQDRPNDNNELILEEQTFFIPRGSKYVLGDVLDGFDIKEKYNLIVMDPPWSNKSAKRLKCYNQLTSDAILNIDIESMSEDNCFLIVWTTERWHSWVIDELLPKNGFKHSASWLWLKVTNAGKPVRPLNDIQNKAYEWLVIGRRGFEEIKIDDCNVICSVPCALHSSKPPIYQLFTDYIETELNTLEVFARNLNMNCTSWGNQVLNFQHELLYKKNFL</sequence>
<dbReference type="PROSITE" id="PS00092">
    <property type="entry name" value="N6_MTASE"/>
    <property type="match status" value="1"/>
</dbReference>
<comment type="subunit">
    <text evidence="5">Component of nuclear RNase P and RNase MRP ribonucleoproteins. RNase P consists of a catalytic RNA moiety and 10 different protein chains; POP1, POP4, POP5, POP7, RPP14, RPP21, RPP25, RPP30, RPP38 and RPP40. Within the RNase P complex, POP1, POP7 and RPP25 form the 'finger' subcomplex, POP5, RPP14, RPP40 and homodimeric RPP30 form the 'palm' subcomplex, and RPP21, POP4 and RPP38 form the 'wrist' subcomplex. All subunits of the RNase P complex interact with the catalytic RNA. Several subunits of RNase P are also part of the RNase MRP complex. RNase MRP consists of a catalytic RNA moiety and about 8 protein subunits; POP1, POP7, RPP25, RPP30, RPP38, RPP40 and possibly also POP4 and POP5.</text>
</comment>
<dbReference type="InterPro" id="IPR002730">
    <property type="entry name" value="Rpp29/RNP1"/>
</dbReference>
<evidence type="ECO:0000256" key="1">
    <source>
        <dbReference type="ARBA" id="ARBA00002435"/>
    </source>
</evidence>
<proteinExistence type="inferred from homology"/>
<dbReference type="InterPro" id="IPR002052">
    <property type="entry name" value="DNA_methylase_N6_adenine_CS"/>
</dbReference>
<evidence type="ECO:0000256" key="2">
    <source>
        <dbReference type="ARBA" id="ARBA00004123"/>
    </source>
</evidence>
<comment type="function">
    <text evidence="1">Component of ribonuclease P, a ribonucleoprotein complex that generates mature tRNA molecules by cleaving their 5'-ends.</text>
</comment>
<accession>A0A7I8VGQ9</accession>
<evidence type="ECO:0000256" key="6">
    <source>
        <dbReference type="PROSITE-ProRule" id="PRU00489"/>
    </source>
</evidence>
<dbReference type="GO" id="GO:0005634">
    <property type="term" value="C:nucleus"/>
    <property type="evidence" value="ECO:0007669"/>
    <property type="project" value="UniProtKB-SubCell"/>
</dbReference>
<dbReference type="GO" id="GO:0000172">
    <property type="term" value="C:ribonuclease MRP complex"/>
    <property type="evidence" value="ECO:0007669"/>
    <property type="project" value="InterPro"/>
</dbReference>
<organism evidence="7 8">
    <name type="scientific">Dimorphilus gyrociliatus</name>
    <dbReference type="NCBI Taxonomy" id="2664684"/>
    <lineage>
        <taxon>Eukaryota</taxon>
        <taxon>Metazoa</taxon>
        <taxon>Spiralia</taxon>
        <taxon>Lophotrochozoa</taxon>
        <taxon>Annelida</taxon>
        <taxon>Polychaeta</taxon>
        <taxon>Polychaeta incertae sedis</taxon>
        <taxon>Dinophilidae</taxon>
        <taxon>Dimorphilus</taxon>
    </lineage>
</organism>
<dbReference type="Pfam" id="PF01868">
    <property type="entry name" value="RNase_P-MRP_p29"/>
    <property type="match status" value="1"/>
</dbReference>
<dbReference type="PANTHER" id="PTHR13348">
    <property type="entry name" value="RIBONUCLEASE P SUBUNIT P29"/>
    <property type="match status" value="1"/>
</dbReference>
<comment type="caution">
    <text evidence="7">The sequence shown here is derived from an EMBL/GenBank/DDBJ whole genome shotgun (WGS) entry which is preliminary data.</text>
</comment>
<dbReference type="Gene3D" id="2.30.30.210">
    <property type="entry name" value="Ribonuclease P/MRP, subunit p29"/>
    <property type="match status" value="1"/>
</dbReference>
<name>A0A7I8VGQ9_9ANNE</name>
<dbReference type="Pfam" id="PF05063">
    <property type="entry name" value="MT-A70"/>
    <property type="match status" value="1"/>
</dbReference>
<dbReference type="GO" id="GO:0001682">
    <property type="term" value="P:tRNA 5'-leader removal"/>
    <property type="evidence" value="ECO:0007669"/>
    <property type="project" value="InterPro"/>
</dbReference>
<dbReference type="EMBL" id="CAJFCJ010000005">
    <property type="protein sequence ID" value="CAD5114843.1"/>
    <property type="molecule type" value="Genomic_DNA"/>
</dbReference>
<dbReference type="SUPFAM" id="SSF101744">
    <property type="entry name" value="Rof/RNase P subunit-like"/>
    <property type="match status" value="1"/>
</dbReference>
<dbReference type="SMART" id="SM00538">
    <property type="entry name" value="POP4"/>
    <property type="match status" value="1"/>
</dbReference>
<dbReference type="SUPFAM" id="SSF53335">
    <property type="entry name" value="S-adenosyl-L-methionine-dependent methyltransferases"/>
    <property type="match status" value="1"/>
</dbReference>
<dbReference type="InterPro" id="IPR016848">
    <property type="entry name" value="RNase_P/MRP_Rpp29-subunit"/>
</dbReference>
<dbReference type="InterPro" id="IPR029063">
    <property type="entry name" value="SAM-dependent_MTases_sf"/>
</dbReference>
<dbReference type="GO" id="GO:0030677">
    <property type="term" value="C:ribonuclease P complex"/>
    <property type="evidence" value="ECO:0007669"/>
    <property type="project" value="InterPro"/>
</dbReference>
<comment type="similarity">
    <text evidence="6">Belongs to the MT-A70-like family.</text>
</comment>
<dbReference type="PROSITE" id="PS51143">
    <property type="entry name" value="MT_A70"/>
    <property type="match status" value="1"/>
</dbReference>
<evidence type="ECO:0000256" key="3">
    <source>
        <dbReference type="ARBA" id="ARBA00006181"/>
    </source>
</evidence>
<comment type="similarity">
    <text evidence="3">Belongs to the eukaryotic/archaeal RNase P protein component 1 family.</text>
</comment>
<protein>
    <recommendedName>
        <fullName evidence="4">Ribonuclease P protein subunit p29</fullName>
    </recommendedName>
</protein>
<evidence type="ECO:0000313" key="8">
    <source>
        <dbReference type="Proteomes" id="UP000549394"/>
    </source>
</evidence>
<dbReference type="GO" id="GO:0008168">
    <property type="term" value="F:methyltransferase activity"/>
    <property type="evidence" value="ECO:0007669"/>
    <property type="project" value="InterPro"/>
</dbReference>